<dbReference type="CDD" id="cd18086">
    <property type="entry name" value="HsC9orf114-like"/>
    <property type="match status" value="1"/>
</dbReference>
<comment type="similarity">
    <text evidence="1">Belongs to the class IV-like SAM-binding methyltransferase superfamily.</text>
</comment>
<organism evidence="3 4">
    <name type="scientific">Pseudovirgaria hyperparasitica</name>
    <dbReference type="NCBI Taxonomy" id="470096"/>
    <lineage>
        <taxon>Eukaryota</taxon>
        <taxon>Fungi</taxon>
        <taxon>Dikarya</taxon>
        <taxon>Ascomycota</taxon>
        <taxon>Pezizomycotina</taxon>
        <taxon>Dothideomycetes</taxon>
        <taxon>Dothideomycetes incertae sedis</taxon>
        <taxon>Acrospermales</taxon>
        <taxon>Acrospermaceae</taxon>
        <taxon>Pseudovirgaria</taxon>
    </lineage>
</organism>
<dbReference type="InterPro" id="IPR029026">
    <property type="entry name" value="tRNA_m1G_MTases_N"/>
</dbReference>
<dbReference type="InterPro" id="IPR003750">
    <property type="entry name" value="Put_MeTrfase-C9orf114-like"/>
</dbReference>
<gene>
    <name evidence="3" type="ORF">EJ05DRAFT_501075</name>
</gene>
<dbReference type="InterPro" id="IPR029028">
    <property type="entry name" value="Alpha/beta_knot_MTases"/>
</dbReference>
<accession>A0A6A6W4K2</accession>
<evidence type="ECO:0000313" key="3">
    <source>
        <dbReference type="EMBL" id="KAF2757543.1"/>
    </source>
</evidence>
<feature type="region of interest" description="Disordered" evidence="2">
    <location>
        <begin position="87"/>
        <end position="120"/>
    </location>
</feature>
<evidence type="ECO:0000256" key="2">
    <source>
        <dbReference type="SAM" id="MobiDB-lite"/>
    </source>
</evidence>
<dbReference type="OrthoDB" id="361029at2759"/>
<evidence type="ECO:0000256" key="1">
    <source>
        <dbReference type="ARBA" id="ARBA00009841"/>
    </source>
</evidence>
<dbReference type="SUPFAM" id="SSF75217">
    <property type="entry name" value="alpha/beta knot"/>
    <property type="match status" value="1"/>
</dbReference>
<dbReference type="PANTHER" id="PTHR12150:SF13">
    <property type="entry name" value="METHYLTRANSFERASE C9ORF114-RELATED"/>
    <property type="match status" value="1"/>
</dbReference>
<dbReference type="Proteomes" id="UP000799437">
    <property type="component" value="Unassembled WGS sequence"/>
</dbReference>
<sequence length="389" mass="41758">MSDQNSKKRKRNVVLHQESQDSIPDTTKPTAVFKPSKGRAYTVSIALPGSIIANAQTHELQTILAGTIARAAAVFCVDEIVVYNDGHTHASPNPSNASKRPRSYNAHTEDASPEHKHTGFTDPNHFLATVLSYLECPAHLRKALMPFHQNFRYAGALPSLDMPHHMKADEWCQYREGVTLSPTADSSSSSAEEQHTTLIHTGLPTPTPLSIHPPIPPNTRVTLKYASATPPPSLAHPQSAIPVSPAAPREEGGYYWGYSVRSAPSLSAVFTEAEWEGGYDVSIGTSERGASVTSILPTGSENSSVSQEGRLPPSFKHLLLVFGGVAGLEVAAAFDTELKSSGVTGANVSSLFDAWVNLVPGQGSRTMRTEEAVWVGLTATREYVLSAGR</sequence>
<dbReference type="RefSeq" id="XP_033599994.1">
    <property type="nucleotide sequence ID" value="XM_033747068.1"/>
</dbReference>
<dbReference type="EMBL" id="ML996573">
    <property type="protein sequence ID" value="KAF2757543.1"/>
    <property type="molecule type" value="Genomic_DNA"/>
</dbReference>
<dbReference type="AlphaFoldDB" id="A0A6A6W4K2"/>
<protein>
    <submittedName>
        <fullName evidence="3">DUF171-domain-containing protein</fullName>
    </submittedName>
</protein>
<evidence type="ECO:0000313" key="4">
    <source>
        <dbReference type="Proteomes" id="UP000799437"/>
    </source>
</evidence>
<name>A0A6A6W4K2_9PEZI</name>
<feature type="region of interest" description="Disordered" evidence="2">
    <location>
        <begin position="1"/>
        <end position="31"/>
    </location>
</feature>
<dbReference type="SUPFAM" id="SSF50249">
    <property type="entry name" value="Nucleic acid-binding proteins"/>
    <property type="match status" value="1"/>
</dbReference>
<feature type="compositionally biased region" description="Polar residues" evidence="2">
    <location>
        <begin position="20"/>
        <end position="29"/>
    </location>
</feature>
<dbReference type="InterPro" id="IPR012340">
    <property type="entry name" value="NA-bd_OB-fold"/>
</dbReference>
<dbReference type="GeneID" id="54488122"/>
<feature type="compositionally biased region" description="Basic and acidic residues" evidence="2">
    <location>
        <begin position="107"/>
        <end position="119"/>
    </location>
</feature>
<dbReference type="Pfam" id="PF02598">
    <property type="entry name" value="Methyltrn_RNA_3"/>
    <property type="match status" value="1"/>
</dbReference>
<dbReference type="PANTHER" id="PTHR12150">
    <property type="entry name" value="CLASS IV SAM-BINDING METHYLTRANSFERASE-RELATED"/>
    <property type="match status" value="1"/>
</dbReference>
<keyword evidence="4" id="KW-1185">Reference proteome</keyword>
<reference evidence="3" key="1">
    <citation type="journal article" date="2020" name="Stud. Mycol.">
        <title>101 Dothideomycetes genomes: a test case for predicting lifestyles and emergence of pathogens.</title>
        <authorList>
            <person name="Haridas S."/>
            <person name="Albert R."/>
            <person name="Binder M."/>
            <person name="Bloem J."/>
            <person name="Labutti K."/>
            <person name="Salamov A."/>
            <person name="Andreopoulos B."/>
            <person name="Baker S."/>
            <person name="Barry K."/>
            <person name="Bills G."/>
            <person name="Bluhm B."/>
            <person name="Cannon C."/>
            <person name="Castanera R."/>
            <person name="Culley D."/>
            <person name="Daum C."/>
            <person name="Ezra D."/>
            <person name="Gonzalez J."/>
            <person name="Henrissat B."/>
            <person name="Kuo A."/>
            <person name="Liang C."/>
            <person name="Lipzen A."/>
            <person name="Lutzoni F."/>
            <person name="Magnuson J."/>
            <person name="Mondo S."/>
            <person name="Nolan M."/>
            <person name="Ohm R."/>
            <person name="Pangilinan J."/>
            <person name="Park H.-J."/>
            <person name="Ramirez L."/>
            <person name="Alfaro M."/>
            <person name="Sun H."/>
            <person name="Tritt A."/>
            <person name="Yoshinaga Y."/>
            <person name="Zwiers L.-H."/>
            <person name="Turgeon B."/>
            <person name="Goodwin S."/>
            <person name="Spatafora J."/>
            <person name="Crous P."/>
            <person name="Grigoriev I."/>
        </authorList>
    </citation>
    <scope>NUCLEOTIDE SEQUENCE</scope>
    <source>
        <strain evidence="3">CBS 121739</strain>
    </source>
</reference>
<proteinExistence type="inferred from homology"/>
<dbReference type="Gene3D" id="3.40.1280.10">
    <property type="match status" value="2"/>
</dbReference>